<dbReference type="Proteomes" id="UP001519288">
    <property type="component" value="Unassembled WGS sequence"/>
</dbReference>
<reference evidence="2 3" key="1">
    <citation type="submission" date="2021-03" db="EMBL/GenBank/DDBJ databases">
        <title>Genomic Encyclopedia of Type Strains, Phase IV (KMG-IV): sequencing the most valuable type-strain genomes for metagenomic binning, comparative biology and taxonomic classification.</title>
        <authorList>
            <person name="Goeker M."/>
        </authorList>
    </citation>
    <scope>NUCLEOTIDE SEQUENCE [LARGE SCALE GENOMIC DNA]</scope>
    <source>
        <strain evidence="2 3">DSM 26806</strain>
    </source>
</reference>
<evidence type="ECO:0000259" key="1">
    <source>
        <dbReference type="Pfam" id="PF12146"/>
    </source>
</evidence>
<dbReference type="InterPro" id="IPR029058">
    <property type="entry name" value="AB_hydrolase_fold"/>
</dbReference>
<dbReference type="GO" id="GO:0016787">
    <property type="term" value="F:hydrolase activity"/>
    <property type="evidence" value="ECO:0007669"/>
    <property type="project" value="UniProtKB-KW"/>
</dbReference>
<accession>A0ABS4JFK4</accession>
<gene>
    <name evidence="2" type="ORF">J2Z69_001536</name>
</gene>
<organism evidence="2 3">
    <name type="scientific">Paenibacillus shirakamiensis</name>
    <dbReference type="NCBI Taxonomy" id="1265935"/>
    <lineage>
        <taxon>Bacteria</taxon>
        <taxon>Bacillati</taxon>
        <taxon>Bacillota</taxon>
        <taxon>Bacilli</taxon>
        <taxon>Bacillales</taxon>
        <taxon>Paenibacillaceae</taxon>
        <taxon>Paenibacillus</taxon>
    </lineage>
</organism>
<dbReference type="SUPFAM" id="SSF53474">
    <property type="entry name" value="alpha/beta-Hydrolases"/>
    <property type="match status" value="1"/>
</dbReference>
<name>A0ABS4JFK4_9BACL</name>
<dbReference type="EMBL" id="JAGGLD010000002">
    <property type="protein sequence ID" value="MBP2000505.1"/>
    <property type="molecule type" value="Genomic_DNA"/>
</dbReference>
<dbReference type="InterPro" id="IPR051044">
    <property type="entry name" value="MAG_DAG_Lipase"/>
</dbReference>
<evidence type="ECO:0000313" key="3">
    <source>
        <dbReference type="Proteomes" id="UP001519288"/>
    </source>
</evidence>
<keyword evidence="2" id="KW-0378">Hydrolase</keyword>
<dbReference type="Pfam" id="PF12146">
    <property type="entry name" value="Hydrolase_4"/>
    <property type="match status" value="1"/>
</dbReference>
<dbReference type="PANTHER" id="PTHR11614">
    <property type="entry name" value="PHOSPHOLIPASE-RELATED"/>
    <property type="match status" value="1"/>
</dbReference>
<sequence>MEARNFNMWSADGKDIYVYHWFPTEAETGSPSSSPRAIIQIAHGMAENAKRYERLAGALTAANFAVYANDHRGHGRTAGSPEELGFSGEDGFHYMTEDMNQLGQVIQERHSNTPIFLLGHSMGSFLTQKMMYSYPERYAGFLLSGTCGKQSMIGIGEKVARLLFKLQGARHRSMILNGLVFGRYEKIFKPSRTPFDWLSRDAEEVDKYMNDPDCGVVSSTGFFRDFFRLLLEIHRPEQMALIPLDKPVYLFSGEADPVGLQGKGVLSLAKMYEELGIQDVSYKLYPGGRHEILNELNREEVTLDVIHWLDQQLPSSSFSSL</sequence>
<protein>
    <submittedName>
        <fullName evidence="2">Alpha-beta hydrolase superfamily lysophospholipase</fullName>
    </submittedName>
</protein>
<dbReference type="Gene3D" id="3.40.50.1820">
    <property type="entry name" value="alpha/beta hydrolase"/>
    <property type="match status" value="1"/>
</dbReference>
<dbReference type="InterPro" id="IPR022742">
    <property type="entry name" value="Hydrolase_4"/>
</dbReference>
<evidence type="ECO:0000313" key="2">
    <source>
        <dbReference type="EMBL" id="MBP2000505.1"/>
    </source>
</evidence>
<keyword evidence="3" id="KW-1185">Reference proteome</keyword>
<feature type="domain" description="Serine aminopeptidase S33" evidence="1">
    <location>
        <begin position="34"/>
        <end position="296"/>
    </location>
</feature>
<proteinExistence type="predicted"/>
<comment type="caution">
    <text evidence="2">The sequence shown here is derived from an EMBL/GenBank/DDBJ whole genome shotgun (WGS) entry which is preliminary data.</text>
</comment>